<dbReference type="EMBL" id="CAJZBQ010000013">
    <property type="protein sequence ID" value="CAG9315138.1"/>
    <property type="molecule type" value="Genomic_DNA"/>
</dbReference>
<dbReference type="InterPro" id="IPR000073">
    <property type="entry name" value="AB_hydrolase_1"/>
</dbReference>
<comment type="caution">
    <text evidence="2">The sequence shown here is derived from an EMBL/GenBank/DDBJ whole genome shotgun (WGS) entry which is preliminary data.</text>
</comment>
<dbReference type="Gene3D" id="3.40.50.1820">
    <property type="entry name" value="alpha/beta hydrolase"/>
    <property type="match status" value="1"/>
</dbReference>
<dbReference type="PANTHER" id="PTHR43358">
    <property type="entry name" value="ALPHA/BETA-HYDROLASE"/>
    <property type="match status" value="1"/>
</dbReference>
<dbReference type="PANTHER" id="PTHR43358:SF4">
    <property type="entry name" value="ALPHA_BETA HYDROLASE FOLD-1 DOMAIN-CONTAINING PROTEIN"/>
    <property type="match status" value="1"/>
</dbReference>
<keyword evidence="3" id="KW-1185">Reference proteome</keyword>
<evidence type="ECO:0000259" key="1">
    <source>
        <dbReference type="Pfam" id="PF00561"/>
    </source>
</evidence>
<dbReference type="Proteomes" id="UP001162131">
    <property type="component" value="Unassembled WGS sequence"/>
</dbReference>
<gene>
    <name evidence="2" type="ORF">BSTOLATCC_MIC12912</name>
</gene>
<reference evidence="2" key="1">
    <citation type="submission" date="2021-09" db="EMBL/GenBank/DDBJ databases">
        <authorList>
            <consortium name="AG Swart"/>
            <person name="Singh M."/>
            <person name="Singh A."/>
            <person name="Seah K."/>
            <person name="Emmerich C."/>
        </authorList>
    </citation>
    <scope>NUCLEOTIDE SEQUENCE</scope>
    <source>
        <strain evidence="2">ATCC30299</strain>
    </source>
</reference>
<sequence length="341" mass="39007">MKKGYKALWKSIIRPPRETYSDFDLGPSEFTLSGKPYKRTDFSLANINGYWMKCSHFEPFDSERTADLLPCVIYLHGNSSSRTEGLVAVPLILPMNATLVVFDFAGCGISDGEYISLGWNERHDLRKLITYLKENRRVGKIGLWGRSMGAATAIFYACANDDIHSMVLDSPFASLKELATELGSNYTRLPNFVRKLLYSMIRKTVKKKAKFDINEINPIDQIDTCIQPALFGAGIQDLFVRPHHTQDLYDKYPGEKDIILFEGDHNSIRPKFFHESVSRFFYLTLMCDQLPETLKSAIPEFNGKVSQGEDLLKEMKEDEEAMLKWALDESVKLMREQKDPE</sequence>
<dbReference type="InterPro" id="IPR052920">
    <property type="entry name" value="DNA-binding_regulatory"/>
</dbReference>
<dbReference type="SUPFAM" id="SSF53474">
    <property type="entry name" value="alpha/beta-Hydrolases"/>
    <property type="match status" value="1"/>
</dbReference>
<dbReference type="InterPro" id="IPR029058">
    <property type="entry name" value="AB_hydrolase_fold"/>
</dbReference>
<accession>A0AAU9IM48</accession>
<protein>
    <recommendedName>
        <fullName evidence="1">AB hydrolase-1 domain-containing protein</fullName>
    </recommendedName>
</protein>
<evidence type="ECO:0000313" key="2">
    <source>
        <dbReference type="EMBL" id="CAG9315138.1"/>
    </source>
</evidence>
<feature type="domain" description="AB hydrolase-1" evidence="1">
    <location>
        <begin position="72"/>
        <end position="197"/>
    </location>
</feature>
<evidence type="ECO:0000313" key="3">
    <source>
        <dbReference type="Proteomes" id="UP001162131"/>
    </source>
</evidence>
<organism evidence="2 3">
    <name type="scientific">Blepharisma stoltei</name>
    <dbReference type="NCBI Taxonomy" id="1481888"/>
    <lineage>
        <taxon>Eukaryota</taxon>
        <taxon>Sar</taxon>
        <taxon>Alveolata</taxon>
        <taxon>Ciliophora</taxon>
        <taxon>Postciliodesmatophora</taxon>
        <taxon>Heterotrichea</taxon>
        <taxon>Heterotrichida</taxon>
        <taxon>Blepharismidae</taxon>
        <taxon>Blepharisma</taxon>
    </lineage>
</organism>
<dbReference type="Pfam" id="PF00561">
    <property type="entry name" value="Abhydrolase_1"/>
    <property type="match status" value="1"/>
</dbReference>
<name>A0AAU9IM48_9CILI</name>
<proteinExistence type="predicted"/>
<dbReference type="AlphaFoldDB" id="A0AAU9IM48"/>